<dbReference type="RefSeq" id="WP_183408611.1">
    <property type="nucleotide sequence ID" value="NZ_JACHWY010000001.1"/>
</dbReference>
<reference evidence="1 2" key="1">
    <citation type="submission" date="2020-08" db="EMBL/GenBank/DDBJ databases">
        <title>Genomic Encyclopedia of Type Strains, Phase III (KMG-III): the genomes of soil and plant-associated and newly described type strains.</title>
        <authorList>
            <person name="Whitman W."/>
        </authorList>
    </citation>
    <scope>NUCLEOTIDE SEQUENCE [LARGE SCALE GENOMIC DNA]</scope>
    <source>
        <strain evidence="1 2">CECT 8654</strain>
    </source>
</reference>
<comment type="caution">
    <text evidence="1">The sequence shown here is derived from an EMBL/GenBank/DDBJ whole genome shotgun (WGS) entry which is preliminary data.</text>
</comment>
<dbReference type="Proteomes" id="UP000537130">
    <property type="component" value="Unassembled WGS sequence"/>
</dbReference>
<dbReference type="Pfam" id="PF14106">
    <property type="entry name" value="DUF4279"/>
    <property type="match status" value="1"/>
</dbReference>
<dbReference type="AlphaFoldDB" id="A0A7W4W1U3"/>
<sequence>MDTNEGRVYFSLDGDDFDPDEMTIFLGIEPTSIRRKGSKVPGKIPKMNSWELSTENIVNEYIDVFEMSTEIVNKLKAKKELILQAKDRFNVLPRFEVVLWFSMNEEHSTPAIGFEVETVEFLGEIGAFVDIDTYKH</sequence>
<dbReference type="InterPro" id="IPR025459">
    <property type="entry name" value="DUF4279"/>
</dbReference>
<accession>A0A7W4W1U3</accession>
<keyword evidence="2" id="KW-1185">Reference proteome</keyword>
<dbReference type="EMBL" id="JACHWY010000001">
    <property type="protein sequence ID" value="MBB3045893.1"/>
    <property type="molecule type" value="Genomic_DNA"/>
</dbReference>
<evidence type="ECO:0008006" key="3">
    <source>
        <dbReference type="Google" id="ProtNLM"/>
    </source>
</evidence>
<proteinExistence type="predicted"/>
<organism evidence="1 2">
    <name type="scientific">Litorivivens lipolytica</name>
    <dbReference type="NCBI Taxonomy" id="1524264"/>
    <lineage>
        <taxon>Bacteria</taxon>
        <taxon>Pseudomonadati</taxon>
        <taxon>Pseudomonadota</taxon>
        <taxon>Gammaproteobacteria</taxon>
        <taxon>Litorivivens</taxon>
    </lineage>
</organism>
<evidence type="ECO:0000313" key="1">
    <source>
        <dbReference type="EMBL" id="MBB3045893.1"/>
    </source>
</evidence>
<protein>
    <recommendedName>
        <fullName evidence="3">DUF4279 domain-containing protein</fullName>
    </recommendedName>
</protein>
<gene>
    <name evidence="1" type="ORF">FHR99_000129</name>
</gene>
<evidence type="ECO:0000313" key="2">
    <source>
        <dbReference type="Proteomes" id="UP000537130"/>
    </source>
</evidence>
<name>A0A7W4W1U3_9GAMM</name>